<accession>W1P4S0</accession>
<proteinExistence type="predicted"/>
<organism evidence="1 2">
    <name type="scientific">Amborella trichopoda</name>
    <dbReference type="NCBI Taxonomy" id="13333"/>
    <lineage>
        <taxon>Eukaryota</taxon>
        <taxon>Viridiplantae</taxon>
        <taxon>Streptophyta</taxon>
        <taxon>Embryophyta</taxon>
        <taxon>Tracheophyta</taxon>
        <taxon>Spermatophyta</taxon>
        <taxon>Magnoliopsida</taxon>
        <taxon>Amborellales</taxon>
        <taxon>Amborellaceae</taxon>
        <taxon>Amborella</taxon>
    </lineage>
</organism>
<dbReference type="Gramene" id="ERN04872">
    <property type="protein sequence ID" value="ERN04872"/>
    <property type="gene ID" value="AMTR_s00146p00098830"/>
</dbReference>
<keyword evidence="2" id="KW-1185">Reference proteome</keyword>
<sequence>MATSTMPECSELVKASQTFNQMLSRGLYPDKFIYQFMIRSYAILSHFQLEFCRDPSADIAEFSMNNGSEW</sequence>
<dbReference type="EMBL" id="KI394155">
    <property type="protein sequence ID" value="ERN04872.1"/>
    <property type="molecule type" value="Genomic_DNA"/>
</dbReference>
<evidence type="ECO:0000313" key="1">
    <source>
        <dbReference type="EMBL" id="ERN04872.1"/>
    </source>
</evidence>
<dbReference type="AlphaFoldDB" id="W1P4S0"/>
<reference evidence="2" key="1">
    <citation type="journal article" date="2013" name="Science">
        <title>The Amborella genome and the evolution of flowering plants.</title>
        <authorList>
            <consortium name="Amborella Genome Project"/>
        </authorList>
    </citation>
    <scope>NUCLEOTIDE SEQUENCE [LARGE SCALE GENOMIC DNA]</scope>
</reference>
<evidence type="ECO:0000313" key="2">
    <source>
        <dbReference type="Proteomes" id="UP000017836"/>
    </source>
</evidence>
<evidence type="ECO:0008006" key="3">
    <source>
        <dbReference type="Google" id="ProtNLM"/>
    </source>
</evidence>
<protein>
    <recommendedName>
        <fullName evidence="3">Pentatricopeptide repeat-containing protein</fullName>
    </recommendedName>
</protein>
<name>W1P4S0_AMBTC</name>
<gene>
    <name evidence="1" type="ORF">AMTR_s00146p00098830</name>
</gene>
<dbReference type="Proteomes" id="UP000017836">
    <property type="component" value="Unassembled WGS sequence"/>
</dbReference>
<dbReference type="HOGENOM" id="CLU_2761196_0_0_1"/>